<dbReference type="RefSeq" id="WP_185079469.1">
    <property type="nucleotide sequence ID" value="NZ_JACHMB010000001.1"/>
</dbReference>
<proteinExistence type="predicted"/>
<name>A0A7W9LE33_9ACTN</name>
<organism evidence="2 3">
    <name type="scientific">Nonomuraea jabiensis</name>
    <dbReference type="NCBI Taxonomy" id="882448"/>
    <lineage>
        <taxon>Bacteria</taxon>
        <taxon>Bacillati</taxon>
        <taxon>Actinomycetota</taxon>
        <taxon>Actinomycetes</taxon>
        <taxon>Streptosporangiales</taxon>
        <taxon>Streptosporangiaceae</taxon>
        <taxon>Nonomuraea</taxon>
    </lineage>
</organism>
<sequence length="47" mass="4906">MEQGGTLVAGGGRESGSDAWSGYMGRTTNTINYSGRLPPAQVVEFTV</sequence>
<dbReference type="AlphaFoldDB" id="A0A7W9LE33"/>
<protein>
    <submittedName>
        <fullName evidence="2">Uncharacterized protein</fullName>
    </submittedName>
</protein>
<feature type="region of interest" description="Disordered" evidence="1">
    <location>
        <begin position="1"/>
        <end position="21"/>
    </location>
</feature>
<evidence type="ECO:0000313" key="2">
    <source>
        <dbReference type="EMBL" id="MBB5780445.1"/>
    </source>
</evidence>
<evidence type="ECO:0000313" key="3">
    <source>
        <dbReference type="Proteomes" id="UP000579153"/>
    </source>
</evidence>
<evidence type="ECO:0000256" key="1">
    <source>
        <dbReference type="SAM" id="MobiDB-lite"/>
    </source>
</evidence>
<accession>A0A7W9LE33</accession>
<gene>
    <name evidence="2" type="ORF">HD596_007201</name>
</gene>
<keyword evidence="3" id="KW-1185">Reference proteome</keyword>
<dbReference type="EMBL" id="JACHMB010000001">
    <property type="protein sequence ID" value="MBB5780445.1"/>
    <property type="molecule type" value="Genomic_DNA"/>
</dbReference>
<comment type="caution">
    <text evidence="2">The sequence shown here is derived from an EMBL/GenBank/DDBJ whole genome shotgun (WGS) entry which is preliminary data.</text>
</comment>
<dbReference type="Proteomes" id="UP000579153">
    <property type="component" value="Unassembled WGS sequence"/>
</dbReference>
<reference evidence="2 3" key="1">
    <citation type="submission" date="2020-08" db="EMBL/GenBank/DDBJ databases">
        <title>Sequencing the genomes of 1000 actinobacteria strains.</title>
        <authorList>
            <person name="Klenk H.-P."/>
        </authorList>
    </citation>
    <scope>NUCLEOTIDE SEQUENCE [LARGE SCALE GENOMIC DNA]</scope>
    <source>
        <strain evidence="2 3">DSM 45507</strain>
    </source>
</reference>